<dbReference type="PROSITE" id="PS50041">
    <property type="entry name" value="C_TYPE_LECTIN_2"/>
    <property type="match status" value="1"/>
</dbReference>
<evidence type="ECO:0000313" key="4">
    <source>
        <dbReference type="RefSeq" id="XP_030377399.1"/>
    </source>
</evidence>
<dbReference type="InterPro" id="IPR016186">
    <property type="entry name" value="C-type_lectin-like/link_sf"/>
</dbReference>
<gene>
    <name evidence="4" type="primary">LOC115626235</name>
</gene>
<name>A0A6J2TMY8_DROLE</name>
<protein>
    <submittedName>
        <fullName evidence="4">Uncharacterized protein LOC115626235</fullName>
    </submittedName>
</protein>
<dbReference type="SUPFAM" id="SSF56436">
    <property type="entry name" value="C-type lectin-like"/>
    <property type="match status" value="1"/>
</dbReference>
<sequence>MRSTCRSLCLWLCLYFGASTGLAMIAPRCKSPYVRVRENYCYYVDHQTMHTSFSNFCYSDKRTSRVCLDSVEEMRALASYLYESGYHDGSQFWSAGNRWAGDLQFYWNYFGRARALNYTNWEPDQPTPTMGLNCMLLTLNRGELVMSSESCYTEAIDICEQLLSNEPLVIH</sequence>
<organism evidence="3 4">
    <name type="scientific">Drosophila lebanonensis</name>
    <name type="common">Fruit fly</name>
    <name type="synonym">Scaptodrosophila lebanonensis</name>
    <dbReference type="NCBI Taxonomy" id="7225"/>
    <lineage>
        <taxon>Eukaryota</taxon>
        <taxon>Metazoa</taxon>
        <taxon>Ecdysozoa</taxon>
        <taxon>Arthropoda</taxon>
        <taxon>Hexapoda</taxon>
        <taxon>Insecta</taxon>
        <taxon>Pterygota</taxon>
        <taxon>Neoptera</taxon>
        <taxon>Endopterygota</taxon>
        <taxon>Diptera</taxon>
        <taxon>Brachycera</taxon>
        <taxon>Muscomorpha</taxon>
        <taxon>Ephydroidea</taxon>
        <taxon>Drosophilidae</taxon>
        <taxon>Scaptodrosophila</taxon>
    </lineage>
</organism>
<evidence type="ECO:0000259" key="2">
    <source>
        <dbReference type="PROSITE" id="PS50041"/>
    </source>
</evidence>
<dbReference type="CDD" id="cd00037">
    <property type="entry name" value="CLECT"/>
    <property type="match status" value="1"/>
</dbReference>
<evidence type="ECO:0000256" key="1">
    <source>
        <dbReference type="SAM" id="SignalP"/>
    </source>
</evidence>
<feature type="domain" description="C-type lectin" evidence="2">
    <location>
        <begin position="37"/>
        <end position="160"/>
    </location>
</feature>
<proteinExistence type="predicted"/>
<dbReference type="GeneID" id="115626235"/>
<dbReference type="RefSeq" id="XP_030377399.1">
    <property type="nucleotide sequence ID" value="XM_030521539.1"/>
</dbReference>
<accession>A0A6J2TMY8</accession>
<dbReference type="OrthoDB" id="7879500at2759"/>
<dbReference type="SMART" id="SM00034">
    <property type="entry name" value="CLECT"/>
    <property type="match status" value="1"/>
</dbReference>
<dbReference type="Proteomes" id="UP000504634">
    <property type="component" value="Unplaced"/>
</dbReference>
<evidence type="ECO:0000313" key="3">
    <source>
        <dbReference type="Proteomes" id="UP000504634"/>
    </source>
</evidence>
<reference evidence="4" key="1">
    <citation type="submission" date="2025-08" db="UniProtKB">
        <authorList>
            <consortium name="RefSeq"/>
        </authorList>
    </citation>
    <scope>IDENTIFICATION</scope>
    <source>
        <strain evidence="4">11010-0011.00</strain>
        <tissue evidence="4">Whole body</tissue>
    </source>
</reference>
<keyword evidence="3" id="KW-1185">Reference proteome</keyword>
<dbReference type="Gene3D" id="3.10.100.10">
    <property type="entry name" value="Mannose-Binding Protein A, subunit A"/>
    <property type="match status" value="1"/>
</dbReference>
<feature type="signal peptide" evidence="1">
    <location>
        <begin position="1"/>
        <end position="23"/>
    </location>
</feature>
<dbReference type="AlphaFoldDB" id="A0A6J2TMY8"/>
<feature type="chain" id="PRO_5027089722" evidence="1">
    <location>
        <begin position="24"/>
        <end position="171"/>
    </location>
</feature>
<keyword evidence="1" id="KW-0732">Signal</keyword>
<dbReference type="InterPro" id="IPR016187">
    <property type="entry name" value="CTDL_fold"/>
</dbReference>
<dbReference type="InterPro" id="IPR001304">
    <property type="entry name" value="C-type_lectin-like"/>
</dbReference>